<dbReference type="OrthoDB" id="9783294at2"/>
<protein>
    <submittedName>
        <fullName evidence="6">Acetylornithine deacetylase/Succinyl-diaminopimelate desuccinylase</fullName>
    </submittedName>
</protein>
<evidence type="ECO:0000259" key="5">
    <source>
        <dbReference type="Pfam" id="PF07687"/>
    </source>
</evidence>
<dbReference type="RefSeq" id="WP_079489382.1">
    <property type="nucleotide sequence ID" value="NZ_FUZT01000001.1"/>
</dbReference>
<keyword evidence="4" id="KW-0862">Zinc</keyword>
<gene>
    <name evidence="6" type="ORF">SAMN02194393_00722</name>
</gene>
<feature type="domain" description="Peptidase M20 dimerisation" evidence="5">
    <location>
        <begin position="207"/>
        <end position="304"/>
    </location>
</feature>
<comment type="cofactor">
    <cofactor evidence="1">
        <name>Zn(2+)</name>
        <dbReference type="ChEBI" id="CHEBI:29105"/>
    </cofactor>
</comment>
<dbReference type="InterPro" id="IPR011650">
    <property type="entry name" value="Peptidase_M20_dimer"/>
</dbReference>
<dbReference type="EMBL" id="FUZT01000001">
    <property type="protein sequence ID" value="SKC42351.1"/>
    <property type="molecule type" value="Genomic_DNA"/>
</dbReference>
<dbReference type="STRING" id="36842.SAMN02194393_00722"/>
<keyword evidence="7" id="KW-1185">Reference proteome</keyword>
<evidence type="ECO:0000256" key="3">
    <source>
        <dbReference type="ARBA" id="ARBA00022801"/>
    </source>
</evidence>
<organism evidence="6 7">
    <name type="scientific">Maledivibacter halophilus</name>
    <dbReference type="NCBI Taxonomy" id="36842"/>
    <lineage>
        <taxon>Bacteria</taxon>
        <taxon>Bacillati</taxon>
        <taxon>Bacillota</taxon>
        <taxon>Clostridia</taxon>
        <taxon>Peptostreptococcales</taxon>
        <taxon>Caminicellaceae</taxon>
        <taxon>Maledivibacter</taxon>
    </lineage>
</organism>
<dbReference type="Pfam" id="PF01546">
    <property type="entry name" value="Peptidase_M20"/>
    <property type="match status" value="1"/>
</dbReference>
<dbReference type="Proteomes" id="UP000190285">
    <property type="component" value="Unassembled WGS sequence"/>
</dbReference>
<evidence type="ECO:0000256" key="2">
    <source>
        <dbReference type="ARBA" id="ARBA00022723"/>
    </source>
</evidence>
<evidence type="ECO:0000256" key="4">
    <source>
        <dbReference type="ARBA" id="ARBA00022833"/>
    </source>
</evidence>
<reference evidence="6 7" key="1">
    <citation type="submission" date="2017-02" db="EMBL/GenBank/DDBJ databases">
        <authorList>
            <person name="Peterson S.W."/>
        </authorList>
    </citation>
    <scope>NUCLEOTIDE SEQUENCE [LARGE SCALE GENOMIC DNA]</scope>
    <source>
        <strain evidence="6 7">M1</strain>
    </source>
</reference>
<keyword evidence="2" id="KW-0479">Metal-binding</keyword>
<dbReference type="InterPro" id="IPR002933">
    <property type="entry name" value="Peptidase_M20"/>
</dbReference>
<evidence type="ECO:0000256" key="1">
    <source>
        <dbReference type="ARBA" id="ARBA00001947"/>
    </source>
</evidence>
<dbReference type="GO" id="GO:0046872">
    <property type="term" value="F:metal ion binding"/>
    <property type="evidence" value="ECO:0007669"/>
    <property type="project" value="UniProtKB-KW"/>
</dbReference>
<keyword evidence="3" id="KW-0378">Hydrolase</keyword>
<dbReference type="PANTHER" id="PTHR43808:SF17">
    <property type="entry name" value="PEPTIDASE M20"/>
    <property type="match status" value="1"/>
</dbReference>
<evidence type="ECO:0000313" key="7">
    <source>
        <dbReference type="Proteomes" id="UP000190285"/>
    </source>
</evidence>
<dbReference type="InterPro" id="IPR050072">
    <property type="entry name" value="Peptidase_M20A"/>
</dbReference>
<dbReference type="GO" id="GO:0016787">
    <property type="term" value="F:hydrolase activity"/>
    <property type="evidence" value="ECO:0007669"/>
    <property type="project" value="UniProtKB-KW"/>
</dbReference>
<name>A0A1T5IT55_9FIRM</name>
<dbReference type="SUPFAM" id="SSF53187">
    <property type="entry name" value="Zn-dependent exopeptidases"/>
    <property type="match status" value="1"/>
</dbReference>
<dbReference type="PROSITE" id="PS00758">
    <property type="entry name" value="ARGE_DAPE_CPG2_1"/>
    <property type="match status" value="1"/>
</dbReference>
<dbReference type="Gene3D" id="3.40.630.10">
    <property type="entry name" value="Zn peptidases"/>
    <property type="match status" value="1"/>
</dbReference>
<dbReference type="AlphaFoldDB" id="A0A1T5IT55"/>
<evidence type="ECO:0000313" key="6">
    <source>
        <dbReference type="EMBL" id="SKC42351.1"/>
    </source>
</evidence>
<dbReference type="Pfam" id="PF07687">
    <property type="entry name" value="M20_dimer"/>
    <property type="match status" value="1"/>
</dbReference>
<dbReference type="InterPro" id="IPR001261">
    <property type="entry name" value="ArgE/DapE_CS"/>
</dbReference>
<sequence>MSVNEKRIPYDPALLPKVKMCFEKILGNNEVNLGLKFLADDHESTIEEQKSICSIPAPPFQEEKRAIDYMDRLKKSGLENVKMDEIGNVYGLLKGKANGPKLLVSAHLDTVFDKGTDTLVKDRDGLLCAPGIGDDTRGLAEILSIIRAFNKTQIQPLGDIVFCGNVGEEGIGDLRGIKHIFKKNTDIDGFISIDGSGVASITYLGTGSYRYKITYKGPGGHSFGSFGLPSAIHAQGRAISKIADIIPPATPKTTFTVGKVEGGTAINSIADRASMYIDIRSGDKRELKKLESTILECIKNAAEEENRRWNHKEKITIDIELIGDRPAAAQSVDNIIVQAAIGAINSMGLGAKLNGPGSTDANIPMSLGIPAIAVGRGGISGSIHTLKEWFDPRDAYLGPQKTFLTILSLVGIVNVCEPLLPYKK</sequence>
<dbReference type="PANTHER" id="PTHR43808">
    <property type="entry name" value="ACETYLORNITHINE DEACETYLASE"/>
    <property type="match status" value="1"/>
</dbReference>
<accession>A0A1T5IT55</accession>
<dbReference type="SUPFAM" id="SSF55031">
    <property type="entry name" value="Bacterial exopeptidase dimerisation domain"/>
    <property type="match status" value="1"/>
</dbReference>
<dbReference type="InterPro" id="IPR036264">
    <property type="entry name" value="Bact_exopeptidase_dim_dom"/>
</dbReference>
<proteinExistence type="predicted"/>
<dbReference type="Gene3D" id="3.30.70.360">
    <property type="match status" value="1"/>
</dbReference>